<sequence length="442" mass="50674">MLLPPIPIDVFLLILAHPSITVPTLLRLERVCKRLCALIRDSPIQIWKTKLLRSRSFTPKCLPVLYGQENWRDVAVIWHTWGRQWVPSEVGVVDVPQLHDGETLERCGNGILREVESIFRFSTFPGPTYCIPTAVHSSGRIALEKKYPEDIQDGVKARDARHIRESCYDTVVAGAEDLDWSRVHRNTHFLRSNLTLRITMQNGILMDNLRHVKTGEVLRKAPREAQTALWQTTILGDQYILEHWSFSPPITPRTQCSITPINGAYDYFLPHEHCYKFNETVGVTIIWDNNNNSLPRLRLLRLADLKAVQEVTRDLTGGIECVTRYNIFIQHWRRVNENQNELDCFQVYDVRLNHLYNIPSGAMSSSVGLGDGLFATDSWTDRDMIWIYDPFQGTCSVLRKKSRDGQKSGLAYLVVVVEYPVDDFGVRTGAGGRHVVYYKRAD</sequence>
<dbReference type="SUPFAM" id="SSF81383">
    <property type="entry name" value="F-box domain"/>
    <property type="match status" value="1"/>
</dbReference>
<gene>
    <name evidence="1" type="ORF">HK097_000651</name>
</gene>
<evidence type="ECO:0000313" key="1">
    <source>
        <dbReference type="EMBL" id="KAJ3054845.1"/>
    </source>
</evidence>
<comment type="caution">
    <text evidence="1">The sequence shown here is derived from an EMBL/GenBank/DDBJ whole genome shotgun (WGS) entry which is preliminary data.</text>
</comment>
<dbReference type="InterPro" id="IPR036047">
    <property type="entry name" value="F-box-like_dom_sf"/>
</dbReference>
<protein>
    <recommendedName>
        <fullName evidence="3">F-box domain-containing protein</fullName>
    </recommendedName>
</protein>
<accession>A0AAD5SGF2</accession>
<dbReference type="AlphaFoldDB" id="A0AAD5SGF2"/>
<proteinExistence type="predicted"/>
<evidence type="ECO:0008006" key="3">
    <source>
        <dbReference type="Google" id="ProtNLM"/>
    </source>
</evidence>
<dbReference type="Proteomes" id="UP001212841">
    <property type="component" value="Unassembled WGS sequence"/>
</dbReference>
<organism evidence="1 2">
    <name type="scientific">Rhizophlyctis rosea</name>
    <dbReference type="NCBI Taxonomy" id="64517"/>
    <lineage>
        <taxon>Eukaryota</taxon>
        <taxon>Fungi</taxon>
        <taxon>Fungi incertae sedis</taxon>
        <taxon>Chytridiomycota</taxon>
        <taxon>Chytridiomycota incertae sedis</taxon>
        <taxon>Chytridiomycetes</taxon>
        <taxon>Rhizophlyctidales</taxon>
        <taxon>Rhizophlyctidaceae</taxon>
        <taxon>Rhizophlyctis</taxon>
    </lineage>
</organism>
<keyword evidence="2" id="KW-1185">Reference proteome</keyword>
<dbReference type="EMBL" id="JADGJD010000112">
    <property type="protein sequence ID" value="KAJ3054845.1"/>
    <property type="molecule type" value="Genomic_DNA"/>
</dbReference>
<evidence type="ECO:0000313" key="2">
    <source>
        <dbReference type="Proteomes" id="UP001212841"/>
    </source>
</evidence>
<reference evidence="1" key="1">
    <citation type="submission" date="2020-05" db="EMBL/GenBank/DDBJ databases">
        <title>Phylogenomic resolution of chytrid fungi.</title>
        <authorList>
            <person name="Stajich J.E."/>
            <person name="Amses K."/>
            <person name="Simmons R."/>
            <person name="Seto K."/>
            <person name="Myers J."/>
            <person name="Bonds A."/>
            <person name="Quandt C.A."/>
            <person name="Barry K."/>
            <person name="Liu P."/>
            <person name="Grigoriev I."/>
            <person name="Longcore J.E."/>
            <person name="James T.Y."/>
        </authorList>
    </citation>
    <scope>NUCLEOTIDE SEQUENCE</scope>
    <source>
        <strain evidence="1">JEL0318</strain>
    </source>
</reference>
<dbReference type="CDD" id="cd09917">
    <property type="entry name" value="F-box_SF"/>
    <property type="match status" value="1"/>
</dbReference>
<name>A0AAD5SGF2_9FUNG</name>